<organism evidence="1">
    <name type="scientific">hydrothermal vent metagenome</name>
    <dbReference type="NCBI Taxonomy" id="652676"/>
    <lineage>
        <taxon>unclassified sequences</taxon>
        <taxon>metagenomes</taxon>
        <taxon>ecological metagenomes</taxon>
    </lineage>
</organism>
<dbReference type="EMBL" id="FPHZ01000013">
    <property type="protein sequence ID" value="SFV87442.1"/>
    <property type="molecule type" value="Genomic_DNA"/>
</dbReference>
<dbReference type="AlphaFoldDB" id="A0A1W1E0D8"/>
<accession>A0A1W1E0D8</accession>
<proteinExistence type="predicted"/>
<gene>
    <name evidence="1" type="ORF">MNB_SUP05-SYMBIONT-5-228</name>
</gene>
<protein>
    <submittedName>
        <fullName evidence="1">Uncharacterized protein</fullName>
    </submittedName>
</protein>
<name>A0A1W1E0D8_9ZZZZ</name>
<reference evidence="1" key="1">
    <citation type="submission" date="2016-10" db="EMBL/GenBank/DDBJ databases">
        <authorList>
            <person name="de Groot N.N."/>
        </authorList>
    </citation>
    <scope>NUCLEOTIDE SEQUENCE</scope>
</reference>
<evidence type="ECO:0000313" key="1">
    <source>
        <dbReference type="EMBL" id="SFV87442.1"/>
    </source>
</evidence>
<sequence length="77" mass="9041">MNITVNIRDGLGNQIFQYTFAYGVSKKINQPFKLDMSDFDTYGDLHQAYWNRHQLNVLKTLFKSNTYFMSCHPLMIG</sequence>